<comment type="caution">
    <text evidence="2">The sequence shown here is derived from an EMBL/GenBank/DDBJ whole genome shotgun (WGS) entry which is preliminary data.</text>
</comment>
<feature type="chain" id="PRO_5007162332" evidence="1">
    <location>
        <begin position="23"/>
        <end position="336"/>
    </location>
</feature>
<dbReference type="RefSeq" id="WP_060149192.1">
    <property type="nucleotide sequence ID" value="NZ_LPGD01000045.1"/>
</dbReference>
<name>A0A119KSQ6_9BURK</name>
<keyword evidence="1" id="KW-0732">Signal</keyword>
<evidence type="ECO:0000256" key="1">
    <source>
        <dbReference type="SAM" id="SignalP"/>
    </source>
</evidence>
<accession>A0A119KSQ6</accession>
<dbReference type="AlphaFoldDB" id="A0A119KSQ6"/>
<dbReference type="STRING" id="1503054.WT74_03775"/>
<evidence type="ECO:0000313" key="3">
    <source>
        <dbReference type="Proteomes" id="UP000068603"/>
    </source>
</evidence>
<reference evidence="2 3" key="1">
    <citation type="submission" date="2015-11" db="EMBL/GenBank/DDBJ databases">
        <title>Expanding the genomic diversity of Burkholderia species for the development of highly accurate diagnostics.</title>
        <authorList>
            <person name="Sahl J."/>
            <person name="Keim P."/>
            <person name="Wagner D."/>
        </authorList>
    </citation>
    <scope>NUCLEOTIDE SEQUENCE [LARGE SCALE GENOMIC DNA]</scope>
    <source>
        <strain evidence="2 3">MSMB1960WGS</strain>
    </source>
</reference>
<evidence type="ECO:0000313" key="2">
    <source>
        <dbReference type="EMBL" id="KWA55825.1"/>
    </source>
</evidence>
<protein>
    <submittedName>
        <fullName evidence="2">Uncharacterized protein</fullName>
    </submittedName>
</protein>
<sequence>MPTFASRLACLAVVAAATSAHAAAVEHAGRGVFHFASESGCPFAGNAATDCNRIALDARDVRANVDTRNHAIVFASDPNHHASEVLGDVLLQGSGVDADGRRVPLSVHVLLRRSGVKWNRDVYVHAPVRGKFADVRIDPYRIRVREGDGERDLLTPEDTRALFERPSFAARVARYFVNVRATDPKRASGDDITIALGVGSLSKSVARASFTSSEPGHAEIERALAAGTWAIRFDALSDHIPVWVAQRELFLFGLDQSPLVDAMRTRGFRKHDRIELGARNGSGYLRVNGREEAFAGAAAAGRAFLQESFIGLILAWHRAAAPAAPRDAGAARGEPA</sequence>
<dbReference type="EMBL" id="LPHB01000071">
    <property type="protein sequence ID" value="KWA55825.1"/>
    <property type="molecule type" value="Genomic_DNA"/>
</dbReference>
<feature type="signal peptide" evidence="1">
    <location>
        <begin position="1"/>
        <end position="22"/>
    </location>
</feature>
<organism evidence="2">
    <name type="scientific">Burkholderia stagnalis</name>
    <dbReference type="NCBI Taxonomy" id="1503054"/>
    <lineage>
        <taxon>Bacteria</taxon>
        <taxon>Pseudomonadati</taxon>
        <taxon>Pseudomonadota</taxon>
        <taxon>Betaproteobacteria</taxon>
        <taxon>Burkholderiales</taxon>
        <taxon>Burkholderiaceae</taxon>
        <taxon>Burkholderia</taxon>
        <taxon>Burkholderia cepacia complex</taxon>
    </lineage>
</organism>
<gene>
    <name evidence="2" type="ORF">WT44_26085</name>
</gene>
<dbReference type="Proteomes" id="UP000068603">
    <property type="component" value="Unassembled WGS sequence"/>
</dbReference>
<proteinExistence type="predicted"/>